<comment type="function">
    <text evidence="4">Nucleoside triphosphate pyrophosphatase that hydrolyzes dTTP and UTP. May have a dual role in cell division arrest and in preventing the incorporation of modified nucleotides into cellular nucleic acids.</text>
</comment>
<dbReference type="GO" id="GO:0036221">
    <property type="term" value="F:UTP diphosphatase activity"/>
    <property type="evidence" value="ECO:0007669"/>
    <property type="project" value="RHEA"/>
</dbReference>
<feature type="site" description="Important for substrate specificity" evidence="4">
    <location>
        <position position="78"/>
    </location>
</feature>
<dbReference type="HAMAP" id="MF_00528">
    <property type="entry name" value="Maf"/>
    <property type="match status" value="1"/>
</dbReference>
<dbReference type="PANTHER" id="PTHR43213:SF5">
    <property type="entry name" value="BIFUNCTIONAL DTTP_UTP PYROPHOSPHATASE_METHYLTRANSFERASE PROTEIN-RELATED"/>
    <property type="match status" value="1"/>
</dbReference>
<dbReference type="GO" id="GO:0009117">
    <property type="term" value="P:nucleotide metabolic process"/>
    <property type="evidence" value="ECO:0007669"/>
    <property type="project" value="UniProtKB-KW"/>
</dbReference>
<proteinExistence type="inferred from homology"/>
<name>A0A1E5SHE5_9FLAO</name>
<dbReference type="Pfam" id="PF02545">
    <property type="entry name" value="Maf"/>
    <property type="match status" value="1"/>
</dbReference>
<comment type="caution">
    <text evidence="4">Lacks conserved residue(s) required for the propagation of feature annotation.</text>
</comment>
<keyword evidence="4" id="KW-0963">Cytoplasm</keyword>
<dbReference type="OrthoDB" id="9807767at2"/>
<dbReference type="SUPFAM" id="SSF52972">
    <property type="entry name" value="ITPase-like"/>
    <property type="match status" value="1"/>
</dbReference>
<keyword evidence="3 4" id="KW-0546">Nucleotide metabolism</keyword>
<comment type="cofactor">
    <cofactor evidence="1 4">
        <name>a divalent metal cation</name>
        <dbReference type="ChEBI" id="CHEBI:60240"/>
    </cofactor>
</comment>
<comment type="subcellular location">
    <subcellularLocation>
        <location evidence="4">Cytoplasm</location>
    </subcellularLocation>
</comment>
<comment type="similarity">
    <text evidence="4">Belongs to the Maf family. YhdE subfamily.</text>
</comment>
<dbReference type="AlphaFoldDB" id="A0A1E5SHE5"/>
<dbReference type="CDD" id="cd00555">
    <property type="entry name" value="Maf"/>
    <property type="match status" value="1"/>
</dbReference>
<protein>
    <recommendedName>
        <fullName evidence="4">dTTP/UTP pyrophosphatase</fullName>
        <shortName evidence="4">dTTPase/UTPase</shortName>
        <ecNumber evidence="4">3.6.1.9</ecNumber>
    </recommendedName>
    <alternativeName>
        <fullName evidence="4">Nucleoside triphosphate pyrophosphatase</fullName>
    </alternativeName>
    <alternativeName>
        <fullName evidence="4">Nucleotide pyrophosphatase</fullName>
        <shortName evidence="4">Nucleotide PPase</shortName>
    </alternativeName>
</protein>
<keyword evidence="2 4" id="KW-0378">Hydrolase</keyword>
<dbReference type="Proteomes" id="UP000095713">
    <property type="component" value="Unassembled WGS sequence"/>
</dbReference>
<dbReference type="GO" id="GO:0036218">
    <property type="term" value="F:dTTP diphosphatase activity"/>
    <property type="evidence" value="ECO:0007669"/>
    <property type="project" value="RHEA"/>
</dbReference>
<evidence type="ECO:0000256" key="3">
    <source>
        <dbReference type="ARBA" id="ARBA00023080"/>
    </source>
</evidence>
<dbReference type="STRING" id="1849968.A8C32_04795"/>
<feature type="site" description="Important for substrate specificity" evidence="4">
    <location>
        <position position="160"/>
    </location>
</feature>
<dbReference type="InterPro" id="IPR003697">
    <property type="entry name" value="Maf-like"/>
</dbReference>
<comment type="caution">
    <text evidence="5">The sequence shown here is derived from an EMBL/GenBank/DDBJ whole genome shotgun (WGS) entry which is preliminary data.</text>
</comment>
<dbReference type="EMBL" id="MDJD01000054">
    <property type="protein sequence ID" value="OEJ98528.1"/>
    <property type="molecule type" value="Genomic_DNA"/>
</dbReference>
<feature type="active site" description="Proton acceptor" evidence="4">
    <location>
        <position position="77"/>
    </location>
</feature>
<accession>A0A1E5SHE5</accession>
<dbReference type="PIRSF" id="PIRSF006305">
    <property type="entry name" value="Maf"/>
    <property type="match status" value="1"/>
</dbReference>
<evidence type="ECO:0000256" key="4">
    <source>
        <dbReference type="HAMAP-Rule" id="MF_00528"/>
    </source>
</evidence>
<evidence type="ECO:0000313" key="5">
    <source>
        <dbReference type="EMBL" id="OEJ98528.1"/>
    </source>
</evidence>
<dbReference type="RefSeq" id="WP_069831216.1">
    <property type="nucleotide sequence ID" value="NZ_MDJD01000054.1"/>
</dbReference>
<evidence type="ECO:0000256" key="2">
    <source>
        <dbReference type="ARBA" id="ARBA00022801"/>
    </source>
</evidence>
<feature type="site" description="Important for substrate specificity" evidence="4">
    <location>
        <position position="19"/>
    </location>
</feature>
<dbReference type="InterPro" id="IPR029001">
    <property type="entry name" value="ITPase-like_fam"/>
</dbReference>
<organism evidence="5 6">
    <name type="scientific">Flavivirga aquatica</name>
    <dbReference type="NCBI Taxonomy" id="1849968"/>
    <lineage>
        <taxon>Bacteria</taxon>
        <taxon>Pseudomonadati</taxon>
        <taxon>Bacteroidota</taxon>
        <taxon>Flavobacteriia</taxon>
        <taxon>Flavobacteriales</taxon>
        <taxon>Flavobacteriaceae</taxon>
        <taxon>Flavivirga</taxon>
    </lineage>
</organism>
<keyword evidence="6" id="KW-1185">Reference proteome</keyword>
<dbReference type="GO" id="GO:0005737">
    <property type="term" value="C:cytoplasm"/>
    <property type="evidence" value="ECO:0007669"/>
    <property type="project" value="UniProtKB-SubCell"/>
</dbReference>
<dbReference type="EC" id="3.6.1.9" evidence="4"/>
<comment type="catalytic activity">
    <reaction evidence="4">
        <text>UTP + H2O = UMP + diphosphate + H(+)</text>
        <dbReference type="Rhea" id="RHEA:29395"/>
        <dbReference type="ChEBI" id="CHEBI:15377"/>
        <dbReference type="ChEBI" id="CHEBI:15378"/>
        <dbReference type="ChEBI" id="CHEBI:33019"/>
        <dbReference type="ChEBI" id="CHEBI:46398"/>
        <dbReference type="ChEBI" id="CHEBI:57865"/>
        <dbReference type="EC" id="3.6.1.9"/>
    </reaction>
</comment>
<reference evidence="5 6" key="1">
    <citation type="submission" date="2016-05" db="EMBL/GenBank/DDBJ databases">
        <title>Draft Genome Sequence of Algibacter sp. Strain SK-16 Isolated from the Surface Water of Aburatsubo Inlet.</title>
        <authorList>
            <person name="Wong S.-K."/>
            <person name="Yoshizawa S."/>
            <person name="Nakajima Y."/>
            <person name="Ogura Y."/>
            <person name="Tetsuya H."/>
            <person name="Hamasaki K."/>
        </authorList>
    </citation>
    <scope>NUCLEOTIDE SEQUENCE [LARGE SCALE GENOMIC DNA]</scope>
    <source>
        <strain evidence="5 6">SK-16</strain>
    </source>
</reference>
<dbReference type="NCBIfam" id="TIGR00172">
    <property type="entry name" value="maf"/>
    <property type="match status" value="1"/>
</dbReference>
<gene>
    <name evidence="5" type="ORF">A8C32_04795</name>
</gene>
<sequence>MLNNKLKNYHIILASGSPRRQAFFKDLGLDFEIRLKSIKEEYPPRLTHFEISNYLAQLKALPFKDELKPNDILITSDTIVWYNNKALGKPKDENDAFSILKSLSNSTHEVITSVCFTKTDYEKTLHNITKVTFGMLSDEEIWYYIKKDKPFDKAGAYGIQDWIGQIGVTKIEGSYFNVMGLPTHLLYKTLNDISQKEKIIK</sequence>
<evidence type="ECO:0000256" key="1">
    <source>
        <dbReference type="ARBA" id="ARBA00001968"/>
    </source>
</evidence>
<comment type="catalytic activity">
    <reaction evidence="4">
        <text>dTTP + H2O = dTMP + diphosphate + H(+)</text>
        <dbReference type="Rhea" id="RHEA:28534"/>
        <dbReference type="ChEBI" id="CHEBI:15377"/>
        <dbReference type="ChEBI" id="CHEBI:15378"/>
        <dbReference type="ChEBI" id="CHEBI:33019"/>
        <dbReference type="ChEBI" id="CHEBI:37568"/>
        <dbReference type="ChEBI" id="CHEBI:63528"/>
        <dbReference type="EC" id="3.6.1.9"/>
    </reaction>
</comment>
<dbReference type="PANTHER" id="PTHR43213">
    <property type="entry name" value="BIFUNCTIONAL DTTP/UTP PYROPHOSPHATASE/METHYLTRANSFERASE PROTEIN-RELATED"/>
    <property type="match status" value="1"/>
</dbReference>
<dbReference type="Gene3D" id="3.90.950.10">
    <property type="match status" value="1"/>
</dbReference>
<evidence type="ECO:0000313" key="6">
    <source>
        <dbReference type="Proteomes" id="UP000095713"/>
    </source>
</evidence>